<keyword evidence="5" id="KW-0812">Transmembrane</keyword>
<evidence type="ECO:0000313" key="7">
    <source>
        <dbReference type="EMBL" id="OGY41734.1"/>
    </source>
</evidence>
<dbReference type="InterPro" id="IPR028081">
    <property type="entry name" value="Leu-bd"/>
</dbReference>
<dbReference type="CDD" id="cd19984">
    <property type="entry name" value="PBP1_ABC_ligand_binding-like"/>
    <property type="match status" value="1"/>
</dbReference>
<name>A0A1G1XP63_9BACT</name>
<keyword evidence="5" id="KW-0472">Membrane</keyword>
<keyword evidence="4" id="KW-0029">Amino-acid transport</keyword>
<dbReference type="InterPro" id="IPR051010">
    <property type="entry name" value="BCAA_transport"/>
</dbReference>
<evidence type="ECO:0000256" key="2">
    <source>
        <dbReference type="ARBA" id="ARBA00022448"/>
    </source>
</evidence>
<evidence type="ECO:0000313" key="8">
    <source>
        <dbReference type="Proteomes" id="UP000176498"/>
    </source>
</evidence>
<feature type="domain" description="Leucine-binding protein" evidence="6">
    <location>
        <begin position="39"/>
        <end position="376"/>
    </location>
</feature>
<dbReference type="PRINTS" id="PR00337">
    <property type="entry name" value="LEUILEVALBP"/>
</dbReference>
<dbReference type="PANTHER" id="PTHR30483">
    <property type="entry name" value="LEUCINE-SPECIFIC-BINDING PROTEIN"/>
    <property type="match status" value="1"/>
</dbReference>
<evidence type="ECO:0000256" key="1">
    <source>
        <dbReference type="ARBA" id="ARBA00010062"/>
    </source>
</evidence>
<organism evidence="7 8">
    <name type="scientific">Candidatus Buchananbacteria bacterium RBG_13_36_9</name>
    <dbReference type="NCBI Taxonomy" id="1797530"/>
    <lineage>
        <taxon>Bacteria</taxon>
        <taxon>Candidatus Buchananiibacteriota</taxon>
    </lineage>
</organism>
<dbReference type="InterPro" id="IPR028082">
    <property type="entry name" value="Peripla_BP_I"/>
</dbReference>
<keyword evidence="3" id="KW-0732">Signal</keyword>
<dbReference type="EMBL" id="MHHZ01000014">
    <property type="protein sequence ID" value="OGY41734.1"/>
    <property type="molecule type" value="Genomic_DNA"/>
</dbReference>
<dbReference type="SUPFAM" id="SSF53822">
    <property type="entry name" value="Periplasmic binding protein-like I"/>
    <property type="match status" value="1"/>
</dbReference>
<keyword evidence="2" id="KW-0813">Transport</keyword>
<protein>
    <recommendedName>
        <fullName evidence="6">Leucine-binding protein domain-containing protein</fullName>
    </recommendedName>
</protein>
<sequence>MNKTGKIILGIVVVVVVIGLIWYGVSQNQKTTGPAAGEPIKIGWIGSLTGDVANIGENARVATEIAVAEVNAAGGINGRPLELIYEDGKCSGKESINAANKLINIDNVNVIIGGLCSGETAGFVKTAMEQKRIVFSYCSSNPALSNSGEYFFRDYPSDNFQGGYAANYIYNDLGKRKVAVIFVQNDWGVGIKDVFVKKFKDLGGQILAEEPVNQGDKDLKTQLTKIKESNPELIYFLGLTEETIAGLRQARELDMNIPFFGGDPWDETRIWESLGKTYDGAMYTIPYAPLNEHFKEAMQEKLNNDAVLMCTPGAYDAVKILAIAMNKVGTDPDKIKNELHNMAPYTQGVSGQSISFDQNGDIKTASYMVKIIKGGKAVEYKK</sequence>
<evidence type="ECO:0000256" key="5">
    <source>
        <dbReference type="SAM" id="Phobius"/>
    </source>
</evidence>
<dbReference type="PANTHER" id="PTHR30483:SF6">
    <property type="entry name" value="PERIPLASMIC BINDING PROTEIN OF ABC TRANSPORTER FOR NATURAL AMINO ACIDS"/>
    <property type="match status" value="1"/>
</dbReference>
<feature type="transmembrane region" description="Helical" evidence="5">
    <location>
        <begin position="7"/>
        <end position="25"/>
    </location>
</feature>
<dbReference type="GO" id="GO:0006865">
    <property type="term" value="P:amino acid transport"/>
    <property type="evidence" value="ECO:0007669"/>
    <property type="project" value="UniProtKB-KW"/>
</dbReference>
<gene>
    <name evidence="7" type="ORF">A2Y82_02540</name>
</gene>
<dbReference type="Gene3D" id="3.40.50.2300">
    <property type="match status" value="2"/>
</dbReference>
<evidence type="ECO:0000256" key="4">
    <source>
        <dbReference type="ARBA" id="ARBA00022970"/>
    </source>
</evidence>
<comment type="similarity">
    <text evidence="1">Belongs to the leucine-binding protein family.</text>
</comment>
<dbReference type="InterPro" id="IPR000709">
    <property type="entry name" value="Leu_Ile_Val-bd"/>
</dbReference>
<dbReference type="Proteomes" id="UP000176498">
    <property type="component" value="Unassembled WGS sequence"/>
</dbReference>
<keyword evidence="5" id="KW-1133">Transmembrane helix</keyword>
<dbReference type="Pfam" id="PF13458">
    <property type="entry name" value="Peripla_BP_6"/>
    <property type="match status" value="1"/>
</dbReference>
<dbReference type="AlphaFoldDB" id="A0A1G1XP63"/>
<evidence type="ECO:0000259" key="6">
    <source>
        <dbReference type="Pfam" id="PF13458"/>
    </source>
</evidence>
<comment type="caution">
    <text evidence="7">The sequence shown here is derived from an EMBL/GenBank/DDBJ whole genome shotgun (WGS) entry which is preliminary data.</text>
</comment>
<reference evidence="7 8" key="1">
    <citation type="journal article" date="2016" name="Nat. Commun.">
        <title>Thousands of microbial genomes shed light on interconnected biogeochemical processes in an aquifer system.</title>
        <authorList>
            <person name="Anantharaman K."/>
            <person name="Brown C.T."/>
            <person name="Hug L.A."/>
            <person name="Sharon I."/>
            <person name="Castelle C.J."/>
            <person name="Probst A.J."/>
            <person name="Thomas B.C."/>
            <person name="Singh A."/>
            <person name="Wilkins M.J."/>
            <person name="Karaoz U."/>
            <person name="Brodie E.L."/>
            <person name="Williams K.H."/>
            <person name="Hubbard S.S."/>
            <person name="Banfield J.F."/>
        </authorList>
    </citation>
    <scope>NUCLEOTIDE SEQUENCE [LARGE SCALE GENOMIC DNA]</scope>
</reference>
<proteinExistence type="inferred from homology"/>
<accession>A0A1G1XP63</accession>
<evidence type="ECO:0000256" key="3">
    <source>
        <dbReference type="ARBA" id="ARBA00022729"/>
    </source>
</evidence>